<sequence length="367" mass="40748">MAKTRPAAAQALPLPPIDFPCEDTSMIIDVHGHYTTAPAALGAWRDLQIAGLKDPSKTPSASSLKISDDEIRESIESNQLKLMKQRGSDLTIFSPRASFMAHHIGDFNTSSTWAAICNELCYRVSQLFPDHFIPAAMLPQSPGVDPATSIPELVKCVEQYGNVGINLNPDPSGGHWNSPPLSDRSWYPIYEKMVEYDIPAMIHVSTSCNACFHTTGSHYLNADTTAFMQCLTSDLFKDFPTLKFLIPHGGGAVPYHWGRFRGLAQELKKPLLSEHLLNNIFFDTCVYHQPGIDLLTKVIPVKNILFASEMIGAVRGIDPETGHYYDDTKRYVAATANLSDEERYQVYEGNARRVFSRLDTALKNKGL</sequence>
<evidence type="ECO:0000313" key="4">
    <source>
        <dbReference type="Proteomes" id="UP001500279"/>
    </source>
</evidence>
<reference evidence="3 4" key="1">
    <citation type="journal article" date="2019" name="Int. J. Syst. Evol. Microbiol.">
        <title>The Global Catalogue of Microorganisms (GCM) 10K type strain sequencing project: providing services to taxonomists for standard genome sequencing and annotation.</title>
        <authorList>
            <consortium name="The Broad Institute Genomics Platform"/>
            <consortium name="The Broad Institute Genome Sequencing Center for Infectious Disease"/>
            <person name="Wu L."/>
            <person name="Ma J."/>
        </authorList>
    </citation>
    <scope>NUCLEOTIDE SEQUENCE [LARGE SCALE GENOMIC DNA]</scope>
    <source>
        <strain evidence="3 4">JCM 15503</strain>
    </source>
</reference>
<dbReference type="EMBL" id="BAAAEW010000003">
    <property type="protein sequence ID" value="GAA0741112.1"/>
    <property type="molecule type" value="Genomic_DNA"/>
</dbReference>
<evidence type="ECO:0000313" key="3">
    <source>
        <dbReference type="EMBL" id="GAA0741112.1"/>
    </source>
</evidence>
<dbReference type="InterPro" id="IPR032466">
    <property type="entry name" value="Metal_Hydrolase"/>
</dbReference>
<dbReference type="Pfam" id="PF04909">
    <property type="entry name" value="Amidohydro_2"/>
    <property type="match status" value="1"/>
</dbReference>
<feature type="domain" description="Amidohydrolase-related" evidence="2">
    <location>
        <begin position="28"/>
        <end position="356"/>
    </location>
</feature>
<keyword evidence="1" id="KW-0456">Lyase</keyword>
<protein>
    <submittedName>
        <fullName evidence="3">Amidohydrolase family protein</fullName>
    </submittedName>
</protein>
<comment type="caution">
    <text evidence="3">The sequence shown here is derived from an EMBL/GenBank/DDBJ whole genome shotgun (WGS) entry which is preliminary data.</text>
</comment>
<dbReference type="Gene3D" id="3.20.20.140">
    <property type="entry name" value="Metal-dependent hydrolases"/>
    <property type="match status" value="1"/>
</dbReference>
<dbReference type="InterPro" id="IPR006680">
    <property type="entry name" value="Amidohydro-rel"/>
</dbReference>
<dbReference type="PANTHER" id="PTHR21240">
    <property type="entry name" value="2-AMINO-3-CARBOXYLMUCONATE-6-SEMIALDEHYDE DECARBOXYLASE"/>
    <property type="match status" value="1"/>
</dbReference>
<evidence type="ECO:0000256" key="1">
    <source>
        <dbReference type="ARBA" id="ARBA00023239"/>
    </source>
</evidence>
<dbReference type="InterPro" id="IPR032465">
    <property type="entry name" value="ACMSD"/>
</dbReference>
<evidence type="ECO:0000259" key="2">
    <source>
        <dbReference type="Pfam" id="PF04909"/>
    </source>
</evidence>
<keyword evidence="4" id="KW-1185">Reference proteome</keyword>
<dbReference type="Proteomes" id="UP001500279">
    <property type="component" value="Unassembled WGS sequence"/>
</dbReference>
<dbReference type="SUPFAM" id="SSF51556">
    <property type="entry name" value="Metallo-dependent hydrolases"/>
    <property type="match status" value="1"/>
</dbReference>
<dbReference type="PANTHER" id="PTHR21240:SF28">
    <property type="entry name" value="ISO-OROTATE DECARBOXYLASE (EUROFUNG)"/>
    <property type="match status" value="1"/>
</dbReference>
<organism evidence="3 4">
    <name type="scientific">Ideonella azotifigens</name>
    <dbReference type="NCBI Taxonomy" id="513160"/>
    <lineage>
        <taxon>Bacteria</taxon>
        <taxon>Pseudomonadati</taxon>
        <taxon>Pseudomonadota</taxon>
        <taxon>Betaproteobacteria</taxon>
        <taxon>Burkholderiales</taxon>
        <taxon>Sphaerotilaceae</taxon>
        <taxon>Ideonella</taxon>
    </lineage>
</organism>
<accession>A0ABN1JJJ4</accession>
<gene>
    <name evidence="3" type="ORF">GCM10009107_03410</name>
</gene>
<proteinExistence type="predicted"/>
<name>A0ABN1JJJ4_9BURK</name>